<evidence type="ECO:0000313" key="1">
    <source>
        <dbReference type="EMBL" id="CAA9308155.1"/>
    </source>
</evidence>
<proteinExistence type="predicted"/>
<dbReference type="EMBL" id="CADCTR010001700">
    <property type="protein sequence ID" value="CAA9308155.1"/>
    <property type="molecule type" value="Genomic_DNA"/>
</dbReference>
<organism evidence="1">
    <name type="scientific">uncultured Chloroflexia bacterium</name>
    <dbReference type="NCBI Taxonomy" id="1672391"/>
    <lineage>
        <taxon>Bacteria</taxon>
        <taxon>Bacillati</taxon>
        <taxon>Chloroflexota</taxon>
        <taxon>Chloroflexia</taxon>
        <taxon>environmental samples</taxon>
    </lineage>
</organism>
<accession>A0A6J4KNU4</accession>
<evidence type="ECO:0008006" key="2">
    <source>
        <dbReference type="Google" id="ProtNLM"/>
    </source>
</evidence>
<name>A0A6J4KNU4_9CHLR</name>
<reference evidence="1" key="1">
    <citation type="submission" date="2020-02" db="EMBL/GenBank/DDBJ databases">
        <authorList>
            <person name="Meier V. D."/>
        </authorList>
    </citation>
    <scope>NUCLEOTIDE SEQUENCE</scope>
    <source>
        <strain evidence="1">AVDCRST_MAG93</strain>
    </source>
</reference>
<gene>
    <name evidence="1" type="ORF">AVDCRST_MAG93-5043</name>
</gene>
<sequence length="138" mass="14904">MNHGVRASQNNESLALAYKIPVLMLAPPIRGALLQLYPSTLTARQARHLTTLAALISGIVGSRQTQLPAIASKLPDRAKRESRVKRFQRWLTNASVTPERYFLPFAAALLQSLAHGPLVLVIDGSTVGRGCLALVVSP</sequence>
<dbReference type="AlphaFoldDB" id="A0A6J4KNU4"/>
<protein>
    <recommendedName>
        <fullName evidence="2">Transposase</fullName>
    </recommendedName>
</protein>
<feature type="non-terminal residue" evidence="1">
    <location>
        <position position="138"/>
    </location>
</feature>